<feature type="compositionally biased region" description="Acidic residues" evidence="1">
    <location>
        <begin position="515"/>
        <end position="525"/>
    </location>
</feature>
<name>A0A3N4HP01_ASCIM</name>
<dbReference type="InterPro" id="IPR025676">
    <property type="entry name" value="Clr5_dom"/>
</dbReference>
<dbReference type="Pfam" id="PF14420">
    <property type="entry name" value="Clr5"/>
    <property type="match status" value="1"/>
</dbReference>
<organism evidence="4 5">
    <name type="scientific">Ascobolus immersus RN42</name>
    <dbReference type="NCBI Taxonomy" id="1160509"/>
    <lineage>
        <taxon>Eukaryota</taxon>
        <taxon>Fungi</taxon>
        <taxon>Dikarya</taxon>
        <taxon>Ascomycota</taxon>
        <taxon>Pezizomycotina</taxon>
        <taxon>Pezizomycetes</taxon>
        <taxon>Pezizales</taxon>
        <taxon>Ascobolaceae</taxon>
        <taxon>Ascobolus</taxon>
    </lineage>
</organism>
<feature type="domain" description="Integrase core" evidence="3">
    <location>
        <begin position="265"/>
        <end position="341"/>
    </location>
</feature>
<dbReference type="EMBL" id="ML119811">
    <property type="protein sequence ID" value="RPA73771.1"/>
    <property type="molecule type" value="Genomic_DNA"/>
</dbReference>
<reference evidence="4 5" key="1">
    <citation type="journal article" date="2018" name="Nat. Ecol. Evol.">
        <title>Pezizomycetes genomes reveal the molecular basis of ectomycorrhizal truffle lifestyle.</title>
        <authorList>
            <person name="Murat C."/>
            <person name="Payen T."/>
            <person name="Noel B."/>
            <person name="Kuo A."/>
            <person name="Morin E."/>
            <person name="Chen J."/>
            <person name="Kohler A."/>
            <person name="Krizsan K."/>
            <person name="Balestrini R."/>
            <person name="Da Silva C."/>
            <person name="Montanini B."/>
            <person name="Hainaut M."/>
            <person name="Levati E."/>
            <person name="Barry K.W."/>
            <person name="Belfiori B."/>
            <person name="Cichocki N."/>
            <person name="Clum A."/>
            <person name="Dockter R.B."/>
            <person name="Fauchery L."/>
            <person name="Guy J."/>
            <person name="Iotti M."/>
            <person name="Le Tacon F."/>
            <person name="Lindquist E.A."/>
            <person name="Lipzen A."/>
            <person name="Malagnac F."/>
            <person name="Mello A."/>
            <person name="Molinier V."/>
            <person name="Miyauchi S."/>
            <person name="Poulain J."/>
            <person name="Riccioni C."/>
            <person name="Rubini A."/>
            <person name="Sitrit Y."/>
            <person name="Splivallo R."/>
            <person name="Traeger S."/>
            <person name="Wang M."/>
            <person name="Zifcakova L."/>
            <person name="Wipf D."/>
            <person name="Zambonelli A."/>
            <person name="Paolocci F."/>
            <person name="Nowrousian M."/>
            <person name="Ottonello S."/>
            <person name="Baldrian P."/>
            <person name="Spatafora J.W."/>
            <person name="Henrissat B."/>
            <person name="Nagy L.G."/>
            <person name="Aury J.M."/>
            <person name="Wincker P."/>
            <person name="Grigoriev I.V."/>
            <person name="Bonfante P."/>
            <person name="Martin F.M."/>
        </authorList>
    </citation>
    <scope>NUCLEOTIDE SEQUENCE [LARGE SCALE GENOMIC DNA]</scope>
    <source>
        <strain evidence="4 5">RN42</strain>
    </source>
</reference>
<evidence type="ECO:0000259" key="3">
    <source>
        <dbReference type="Pfam" id="PF24764"/>
    </source>
</evidence>
<feature type="region of interest" description="Disordered" evidence="1">
    <location>
        <begin position="506"/>
        <end position="531"/>
    </location>
</feature>
<accession>A0A3N4HP01</accession>
<dbReference type="Pfam" id="PF24764">
    <property type="entry name" value="rva_4"/>
    <property type="match status" value="2"/>
</dbReference>
<dbReference type="PANTHER" id="PTHR46791:SF5">
    <property type="entry name" value="CLR5 DOMAIN-CONTAINING PROTEIN-RELATED"/>
    <property type="match status" value="1"/>
</dbReference>
<evidence type="ECO:0000256" key="1">
    <source>
        <dbReference type="SAM" id="MobiDB-lite"/>
    </source>
</evidence>
<evidence type="ECO:0000313" key="5">
    <source>
        <dbReference type="Proteomes" id="UP000275078"/>
    </source>
</evidence>
<dbReference type="Proteomes" id="UP000275078">
    <property type="component" value="Unassembled WGS sequence"/>
</dbReference>
<dbReference type="InterPro" id="IPR058913">
    <property type="entry name" value="Integrase_dom_put"/>
</dbReference>
<evidence type="ECO:0000259" key="2">
    <source>
        <dbReference type="Pfam" id="PF14420"/>
    </source>
</evidence>
<proteinExistence type="predicted"/>
<keyword evidence="5" id="KW-1185">Reference proteome</keyword>
<protein>
    <submittedName>
        <fullName evidence="4">Uncharacterized protein</fullName>
    </submittedName>
</protein>
<dbReference type="OrthoDB" id="5417785at2759"/>
<gene>
    <name evidence="4" type="ORF">BJ508DRAFT_313480</name>
</gene>
<feature type="domain" description="Integrase core" evidence="3">
    <location>
        <begin position="197"/>
        <end position="234"/>
    </location>
</feature>
<dbReference type="AlphaFoldDB" id="A0A3N4HP01"/>
<dbReference type="PANTHER" id="PTHR46791">
    <property type="entry name" value="EXPRESSED PROTEIN"/>
    <property type="match status" value="1"/>
</dbReference>
<sequence>MPKFLDWDSQYRTIYKRYVEEGLSLTEVRRILHEDHGFLASERAYRERFRIWDFPSKQPKLHLDSELVERIKQLWDDNYSSRSMLHSLQRPHPDRKSYPELTKRQLDYIRHRNRILLGRGTGQARKDATKEKARSIVEKGLREGQTLRYGQVYMSTYVRTQGGMFISEKDLREVIQEVDPKGVQNRRIRRLHKRERYGVPGPNRVWSIDGHDKLSHFGFEIYGCIDAYSRCIMWCFVVPFDSEGERQVSKAKNPDLEFYKIYSFGTSTRNQRIEAWWRLLAEGKTDTYRTLFERLETDNLFNGGAIDKTAMQFIYMDIIRSAIHDFVEIHNRHRIRNQRQRESYLPTGRPKELYNDPPTGVTDYGAAPTEFVLEALLDEVKGYDLEEYLVPETRVLCQDLLRAKGMQTEYTFEDDHVAAYLVLRKELVLHFETNGGEIQLLPKPVGAMDWIEEQKEIEAQKTAYIEQQQSSAQTNQQIDKDFLLYQTDDEDPSIVHNYNAGREAQIVEAKTDGDTGSETEEDDDGVVFVIP</sequence>
<evidence type="ECO:0000313" key="4">
    <source>
        <dbReference type="EMBL" id="RPA73771.1"/>
    </source>
</evidence>
<feature type="domain" description="Clr5" evidence="2">
    <location>
        <begin position="6"/>
        <end position="55"/>
    </location>
</feature>
<dbReference type="STRING" id="1160509.A0A3N4HP01"/>